<evidence type="ECO:0000256" key="5">
    <source>
        <dbReference type="ARBA" id="ARBA00010195"/>
    </source>
</evidence>
<evidence type="ECO:0000256" key="15">
    <source>
        <dbReference type="ARBA" id="ARBA00023136"/>
    </source>
</evidence>
<comment type="similarity">
    <text evidence="5">Belongs to the glycosyltransferase 14 family. XylT subfamily.</text>
</comment>
<evidence type="ECO:0000256" key="7">
    <source>
        <dbReference type="ARBA" id="ARBA00022676"/>
    </source>
</evidence>
<evidence type="ECO:0000256" key="12">
    <source>
        <dbReference type="ARBA" id="ARBA00022968"/>
    </source>
</evidence>
<comment type="pathway">
    <text evidence="4">Glycan metabolism; heparan sulfate biosynthesis.</text>
</comment>
<proteinExistence type="inferred from homology"/>
<dbReference type="GO" id="GO:0046872">
    <property type="term" value="F:metal ion binding"/>
    <property type="evidence" value="ECO:0007669"/>
    <property type="project" value="UniProtKB-KW"/>
</dbReference>
<evidence type="ECO:0000313" key="20">
    <source>
        <dbReference type="EMBL" id="CAE7258695.1"/>
    </source>
</evidence>
<evidence type="ECO:0000256" key="13">
    <source>
        <dbReference type="ARBA" id="ARBA00022989"/>
    </source>
</evidence>
<evidence type="ECO:0000256" key="9">
    <source>
        <dbReference type="ARBA" id="ARBA00022692"/>
    </source>
</evidence>
<evidence type="ECO:0000256" key="1">
    <source>
        <dbReference type="ARBA" id="ARBA00004323"/>
    </source>
</evidence>
<keyword evidence="8" id="KW-0808">Transferase</keyword>
<dbReference type="UniPathway" id="UPA00755"/>
<dbReference type="GO" id="GO:0000139">
    <property type="term" value="C:Golgi membrane"/>
    <property type="evidence" value="ECO:0007669"/>
    <property type="project" value="UniProtKB-SubCell"/>
</dbReference>
<dbReference type="GO" id="GO:0005789">
    <property type="term" value="C:endoplasmic reticulum membrane"/>
    <property type="evidence" value="ECO:0007669"/>
    <property type="project" value="UniProtKB-SubCell"/>
</dbReference>
<accession>A0A812M8E6</accession>
<keyword evidence="14" id="KW-0333">Golgi apparatus</keyword>
<evidence type="ECO:0000256" key="8">
    <source>
        <dbReference type="ARBA" id="ARBA00022679"/>
    </source>
</evidence>
<sequence length="473" mass="52761">MLHRLLLWAVVNAEEALEAHLNCHKLMESRLRESHIQQPICQQKVAGIYCSRLLEVERPRPLAGSCPLDPSRVASPTHAVEGHVPQTNGTMQHRSLQHLALGVLLLAAYQSQLVLIQHLVESFWHAAHTFLVHVDLKSQQLERQLRDWSAAPRLSNVHVERAVAVRRSGASLLAAELYGMRRLLTLSKTWHYFMILSDSDQLVRPAEYLQRVLALHEGRSFINTEVLGVKPKSIAVECSDRVHSVRMGGHEDGVPIRPNLTLASGSQFVVLHRQFAEFAVDGLGETGDEVAKLVADGPTYSGRISQTGWSLAREVLNEVLFFASPDETFFHTLAVNSQHCTRHLRYNFHFHDTQGNFLDEASRSYTDFPTGSPPVLTSSSLPLLQQVRDHHPIIFARKFDATNKSSMSFLKSDVTSLVKHRDGWWLAPGTSKEATTGMRSSRYSAHAVKLKACAGAAREAELEYRKGAASSSC</sequence>
<evidence type="ECO:0000256" key="2">
    <source>
        <dbReference type="ARBA" id="ARBA00004648"/>
    </source>
</evidence>
<name>A0A812M8E6_9DINO</name>
<comment type="catalytic activity">
    <reaction evidence="19">
        <text>UDP-alpha-D-xylose + L-seryl-[protein] = 3-O-(beta-D-xylosyl)-L-seryl-[protein] + UDP + H(+)</text>
        <dbReference type="Rhea" id="RHEA:50192"/>
        <dbReference type="Rhea" id="RHEA-COMP:9863"/>
        <dbReference type="Rhea" id="RHEA-COMP:12567"/>
        <dbReference type="ChEBI" id="CHEBI:15378"/>
        <dbReference type="ChEBI" id="CHEBI:29999"/>
        <dbReference type="ChEBI" id="CHEBI:57632"/>
        <dbReference type="ChEBI" id="CHEBI:58223"/>
        <dbReference type="ChEBI" id="CHEBI:132085"/>
        <dbReference type="EC" id="2.4.2.26"/>
    </reaction>
</comment>
<dbReference type="GO" id="GO:0015012">
    <property type="term" value="P:heparan sulfate proteoglycan biosynthetic process"/>
    <property type="evidence" value="ECO:0007669"/>
    <property type="project" value="UniProtKB-UniPathway"/>
</dbReference>
<dbReference type="OrthoDB" id="410444at2759"/>
<keyword evidence="15" id="KW-0472">Membrane</keyword>
<dbReference type="InterPro" id="IPR003406">
    <property type="entry name" value="Glyco_trans_14"/>
</dbReference>
<evidence type="ECO:0000256" key="18">
    <source>
        <dbReference type="ARBA" id="ARBA00042865"/>
    </source>
</evidence>
<dbReference type="PANTHER" id="PTHR46025">
    <property type="entry name" value="XYLOSYLTRANSFERASE OXT"/>
    <property type="match status" value="1"/>
</dbReference>
<keyword evidence="11" id="KW-0256">Endoplasmic reticulum</keyword>
<keyword evidence="12" id="KW-0735">Signal-anchor</keyword>
<evidence type="ECO:0000256" key="3">
    <source>
        <dbReference type="ARBA" id="ARBA00004840"/>
    </source>
</evidence>
<keyword evidence="16" id="KW-1015">Disulfide bond</keyword>
<dbReference type="InterPro" id="IPR043538">
    <property type="entry name" value="XYLT"/>
</dbReference>
<evidence type="ECO:0000256" key="19">
    <source>
        <dbReference type="ARBA" id="ARBA00047847"/>
    </source>
</evidence>
<comment type="caution">
    <text evidence="20">The sequence shown here is derived from an EMBL/GenBank/DDBJ whole genome shotgun (WGS) entry which is preliminary data.</text>
</comment>
<keyword evidence="10" id="KW-0479">Metal-binding</keyword>
<keyword evidence="21" id="KW-1185">Reference proteome</keyword>
<dbReference type="EMBL" id="CAJNDS010001413">
    <property type="protein sequence ID" value="CAE7258695.1"/>
    <property type="molecule type" value="Genomic_DNA"/>
</dbReference>
<dbReference type="AlphaFoldDB" id="A0A812M8E6"/>
<reference evidence="20" key="1">
    <citation type="submission" date="2021-02" db="EMBL/GenBank/DDBJ databases">
        <authorList>
            <person name="Dougan E. K."/>
            <person name="Rhodes N."/>
            <person name="Thang M."/>
            <person name="Chan C."/>
        </authorList>
    </citation>
    <scope>NUCLEOTIDE SEQUENCE</scope>
</reference>
<evidence type="ECO:0000313" key="21">
    <source>
        <dbReference type="Proteomes" id="UP000604046"/>
    </source>
</evidence>
<dbReference type="GO" id="GO:0050650">
    <property type="term" value="P:chondroitin sulfate proteoglycan biosynthetic process"/>
    <property type="evidence" value="ECO:0007669"/>
    <property type="project" value="TreeGrafter"/>
</dbReference>
<dbReference type="UniPathway" id="UPA00756"/>
<gene>
    <name evidence="20" type="primary">sqv-6</name>
    <name evidence="20" type="ORF">SNAT2548_LOCUS13473</name>
</gene>
<organism evidence="20 21">
    <name type="scientific">Symbiodinium natans</name>
    <dbReference type="NCBI Taxonomy" id="878477"/>
    <lineage>
        <taxon>Eukaryota</taxon>
        <taxon>Sar</taxon>
        <taxon>Alveolata</taxon>
        <taxon>Dinophyceae</taxon>
        <taxon>Suessiales</taxon>
        <taxon>Symbiodiniaceae</taxon>
        <taxon>Symbiodinium</taxon>
    </lineage>
</organism>
<evidence type="ECO:0000256" key="6">
    <source>
        <dbReference type="ARBA" id="ARBA00011972"/>
    </source>
</evidence>
<keyword evidence="17" id="KW-0325">Glycoprotein</keyword>
<dbReference type="Proteomes" id="UP000604046">
    <property type="component" value="Unassembled WGS sequence"/>
</dbReference>
<dbReference type="Pfam" id="PF02485">
    <property type="entry name" value="Branch"/>
    <property type="match status" value="1"/>
</dbReference>
<evidence type="ECO:0000256" key="11">
    <source>
        <dbReference type="ARBA" id="ARBA00022824"/>
    </source>
</evidence>
<comment type="pathway">
    <text evidence="3">Glycan metabolism; chondroitin sulfate biosynthesis.</text>
</comment>
<evidence type="ECO:0000256" key="16">
    <source>
        <dbReference type="ARBA" id="ARBA00023157"/>
    </source>
</evidence>
<evidence type="ECO:0000256" key="17">
    <source>
        <dbReference type="ARBA" id="ARBA00023180"/>
    </source>
</evidence>
<dbReference type="GO" id="GO:0030158">
    <property type="term" value="F:protein xylosyltransferase activity"/>
    <property type="evidence" value="ECO:0007669"/>
    <property type="project" value="UniProtKB-EC"/>
</dbReference>
<protein>
    <recommendedName>
        <fullName evidence="6">protein xylosyltransferase</fullName>
        <ecNumber evidence="6">2.4.2.26</ecNumber>
    </recommendedName>
    <alternativeName>
        <fullName evidence="18">Peptide O-xylosyltransferase</fullName>
    </alternativeName>
</protein>
<keyword evidence="9" id="KW-0812">Transmembrane</keyword>
<dbReference type="PANTHER" id="PTHR46025:SF3">
    <property type="entry name" value="XYLOSYLTRANSFERASE OXT"/>
    <property type="match status" value="1"/>
</dbReference>
<keyword evidence="13" id="KW-1133">Transmembrane helix</keyword>
<dbReference type="EC" id="2.4.2.26" evidence="6"/>
<keyword evidence="7" id="KW-0328">Glycosyltransferase</keyword>
<evidence type="ECO:0000256" key="14">
    <source>
        <dbReference type="ARBA" id="ARBA00023034"/>
    </source>
</evidence>
<comment type="subcellular location">
    <subcellularLocation>
        <location evidence="2">Endoplasmic reticulum membrane</location>
        <topology evidence="2">Single-pass type II membrane protein</topology>
    </subcellularLocation>
    <subcellularLocation>
        <location evidence="1">Golgi apparatus membrane</location>
        <topology evidence="1">Single-pass type II membrane protein</topology>
    </subcellularLocation>
</comment>
<evidence type="ECO:0000256" key="10">
    <source>
        <dbReference type="ARBA" id="ARBA00022723"/>
    </source>
</evidence>
<evidence type="ECO:0000256" key="4">
    <source>
        <dbReference type="ARBA" id="ARBA00005093"/>
    </source>
</evidence>